<evidence type="ECO:0000313" key="1">
    <source>
        <dbReference type="EMBL" id="NYH96454.1"/>
    </source>
</evidence>
<dbReference type="AlphaFoldDB" id="A0A7Z0BUN5"/>
<dbReference type="RefSeq" id="WP_179408297.1">
    <property type="nucleotide sequence ID" value="NZ_BMGF01000005.1"/>
</dbReference>
<proteinExistence type="predicted"/>
<protein>
    <submittedName>
        <fullName evidence="1">Uncharacterized protein</fullName>
    </submittedName>
</protein>
<dbReference type="Proteomes" id="UP000522081">
    <property type="component" value="Unassembled WGS sequence"/>
</dbReference>
<keyword evidence="2" id="KW-1185">Reference proteome</keyword>
<name>A0A7Z0BUN5_9SPHN</name>
<reference evidence="1 2" key="1">
    <citation type="submission" date="2020-07" db="EMBL/GenBank/DDBJ databases">
        <title>Genomic Encyclopedia of Type Strains, Phase IV (KMG-IV): sequencing the most valuable type-strain genomes for metagenomic binning, comparative biology and taxonomic classification.</title>
        <authorList>
            <person name="Goeker M."/>
        </authorList>
    </citation>
    <scope>NUCLEOTIDE SEQUENCE [LARGE SCALE GENOMIC DNA]</scope>
    <source>
        <strain evidence="1 2">DSM 29043</strain>
    </source>
</reference>
<sequence length="100" mass="10167">MTVAGTYACSTKTPMGEQNFTLAVTPAPDGNSFTGQVSGDLGSMDVAGTIDGDRLSWKMELTKPMPVSLDCEATVAGDTLSGEVGAGLFGTFPVTGTRTA</sequence>
<comment type="caution">
    <text evidence="1">The sequence shown here is derived from an EMBL/GenBank/DDBJ whole genome shotgun (WGS) entry which is preliminary data.</text>
</comment>
<organism evidence="1 2">
    <name type="scientific">Novosphingobium marinum</name>
    <dbReference type="NCBI Taxonomy" id="1514948"/>
    <lineage>
        <taxon>Bacteria</taxon>
        <taxon>Pseudomonadati</taxon>
        <taxon>Pseudomonadota</taxon>
        <taxon>Alphaproteobacteria</taxon>
        <taxon>Sphingomonadales</taxon>
        <taxon>Sphingomonadaceae</taxon>
        <taxon>Novosphingobium</taxon>
    </lineage>
</organism>
<dbReference type="EMBL" id="JACBZF010000005">
    <property type="protein sequence ID" value="NYH96454.1"/>
    <property type="molecule type" value="Genomic_DNA"/>
</dbReference>
<gene>
    <name evidence="1" type="ORF">FHS75_002793</name>
</gene>
<evidence type="ECO:0000313" key="2">
    <source>
        <dbReference type="Proteomes" id="UP000522081"/>
    </source>
</evidence>
<accession>A0A7Z0BUN5</accession>